<comment type="subcellular location">
    <subcellularLocation>
        <location evidence="6">Cytoplasm</location>
    </subcellularLocation>
</comment>
<dbReference type="PANTHER" id="PTHR15441:SF2">
    <property type="entry name" value="RIBONUCLEASE P_MRP PROTEIN SUBUNIT POP5"/>
    <property type="match status" value="1"/>
</dbReference>
<keyword evidence="1 6" id="KW-0963">Cytoplasm</keyword>
<evidence type="ECO:0000313" key="8">
    <source>
        <dbReference type="Proteomes" id="UP000033033"/>
    </source>
</evidence>
<evidence type="ECO:0000256" key="2">
    <source>
        <dbReference type="ARBA" id="ARBA00022694"/>
    </source>
</evidence>
<comment type="function">
    <text evidence="6">Part of ribonuclease P, a protein complex that generates mature tRNA molecules by cleaving their 5'-ends.</text>
</comment>
<dbReference type="GO" id="GO:0004526">
    <property type="term" value="F:ribonuclease P activity"/>
    <property type="evidence" value="ECO:0007669"/>
    <property type="project" value="UniProtKB-UniRule"/>
</dbReference>
<comment type="catalytic activity">
    <reaction evidence="6">
        <text>Endonucleolytic cleavage of RNA, removing 5'-extranucleotides from tRNA precursor.</text>
        <dbReference type="EC" id="3.1.26.5"/>
    </reaction>
</comment>
<dbReference type="Pfam" id="PF01900">
    <property type="entry name" value="RNase_P_Rpp14"/>
    <property type="match status" value="1"/>
</dbReference>
<reference evidence="7 8" key="1">
    <citation type="submission" date="2014-07" db="EMBL/GenBank/DDBJ databases">
        <title>Methanogenic archaea and the global carbon cycle.</title>
        <authorList>
            <person name="Henriksen J.R."/>
            <person name="Luke J."/>
            <person name="Reinhart S."/>
            <person name="Benedict M.N."/>
            <person name="Youngblut N.D."/>
            <person name="Metcalf M.E."/>
            <person name="Whitaker R.J."/>
            <person name="Metcalf W.W."/>
        </authorList>
    </citation>
    <scope>NUCLEOTIDE SEQUENCE [LARGE SCALE GENOMIC DNA]</scope>
    <source>
        <strain evidence="7 8">MS</strain>
    </source>
</reference>
<evidence type="ECO:0000256" key="5">
    <source>
        <dbReference type="ARBA" id="ARBA00022801"/>
    </source>
</evidence>
<evidence type="ECO:0000313" key="7">
    <source>
        <dbReference type="EMBL" id="AKB55036.1"/>
    </source>
</evidence>
<dbReference type="InterPro" id="IPR002759">
    <property type="entry name" value="Pop5/Rpp14/Rnp2-like"/>
</dbReference>
<dbReference type="EMBL" id="CP009528">
    <property type="protein sequence ID" value="AKB55036.1"/>
    <property type="molecule type" value="Genomic_DNA"/>
</dbReference>
<dbReference type="Gene3D" id="3.30.70.3250">
    <property type="entry name" value="Ribonuclease P, Pop5 subunit"/>
    <property type="match status" value="1"/>
</dbReference>
<dbReference type="GO" id="GO:0001682">
    <property type="term" value="P:tRNA 5'-leader removal"/>
    <property type="evidence" value="ECO:0007669"/>
    <property type="project" value="UniProtKB-UniRule"/>
</dbReference>
<dbReference type="GO" id="GO:0005737">
    <property type="term" value="C:cytoplasm"/>
    <property type="evidence" value="ECO:0007669"/>
    <property type="project" value="UniProtKB-SubCell"/>
</dbReference>
<gene>
    <name evidence="6" type="primary">rnp2</name>
    <name evidence="7" type="ORF">MSBRM_2038</name>
</gene>
<dbReference type="HAMAP" id="MF_00755">
    <property type="entry name" value="RNase_P_2"/>
    <property type="match status" value="1"/>
</dbReference>
<dbReference type="InterPro" id="IPR016434">
    <property type="entry name" value="Rnp2_archaea"/>
</dbReference>
<dbReference type="GeneID" id="24845298"/>
<evidence type="ECO:0000256" key="6">
    <source>
        <dbReference type="HAMAP-Rule" id="MF_00755"/>
    </source>
</evidence>
<evidence type="ECO:0000256" key="1">
    <source>
        <dbReference type="ARBA" id="ARBA00022490"/>
    </source>
</evidence>
<dbReference type="PATRIC" id="fig|1434108.4.peg.2599"/>
<dbReference type="EC" id="3.1.26.5" evidence="6"/>
<keyword evidence="4 6" id="KW-0255">Endonuclease</keyword>
<keyword evidence="2 6" id="KW-0819">tRNA processing</keyword>
<comment type="subunit">
    <text evidence="6">Consists of a catalytic RNA component and at least 4-5 protein subunits.</text>
</comment>
<proteinExistence type="inferred from homology"/>
<dbReference type="RefSeq" id="WP_048117003.1">
    <property type="nucleotide sequence ID" value="NZ_CP009528.1"/>
</dbReference>
<name>A0A0E3LNM6_METBA</name>
<evidence type="ECO:0000256" key="4">
    <source>
        <dbReference type="ARBA" id="ARBA00022759"/>
    </source>
</evidence>
<keyword evidence="3 6" id="KW-0540">Nuclease</keyword>
<dbReference type="GO" id="GO:0030677">
    <property type="term" value="C:ribonuclease P complex"/>
    <property type="evidence" value="ECO:0007669"/>
    <property type="project" value="UniProtKB-UniRule"/>
</dbReference>
<comment type="similarity">
    <text evidence="6">Belongs to the eukaryotic/archaeal RNase P protein component 2 family.</text>
</comment>
<organism evidence="7 8">
    <name type="scientific">Methanosarcina barkeri MS</name>
    <dbReference type="NCBI Taxonomy" id="1434108"/>
    <lineage>
        <taxon>Archaea</taxon>
        <taxon>Methanobacteriati</taxon>
        <taxon>Methanobacteriota</taxon>
        <taxon>Stenosarchaea group</taxon>
        <taxon>Methanomicrobia</taxon>
        <taxon>Methanosarcinales</taxon>
        <taxon>Methanosarcinaceae</taxon>
        <taxon>Methanosarcina</taxon>
    </lineage>
</organism>
<keyword evidence="5 6" id="KW-0378">Hydrolase</keyword>
<dbReference type="PIRSF" id="PIRSF004952">
    <property type="entry name" value="RNase_P_2"/>
    <property type="match status" value="1"/>
</dbReference>
<protein>
    <recommendedName>
        <fullName evidence="6">Ribonuclease P protein component 2</fullName>
        <shortName evidence="6">RNase P component 2</shortName>
        <ecNumber evidence="6">3.1.26.5</ecNumber>
    </recommendedName>
    <alternativeName>
        <fullName evidence="6">Pop5</fullName>
    </alternativeName>
</protein>
<sequence>MKRLLPSLRAKKRYLAFELISEVPVSRSDLVKEVMFSASSLLGDVTASECDIKVLGFEESKGIIQCAHTKVKETRASLATLTRVNGKRATVHILGTSGTIKRATEKFLQNTTFEPEIRINPKRLKNNNLGRIPES</sequence>
<dbReference type="InterPro" id="IPR038085">
    <property type="entry name" value="Rnp2-like_sf"/>
</dbReference>
<accession>A0A0E3LNM6</accession>
<evidence type="ECO:0000256" key="3">
    <source>
        <dbReference type="ARBA" id="ARBA00022722"/>
    </source>
</evidence>
<dbReference type="PANTHER" id="PTHR15441">
    <property type="entry name" value="RIBONUCLEASE P PROTEIN SUBUNIT P14"/>
    <property type="match status" value="1"/>
</dbReference>
<dbReference type="HOGENOM" id="CLU_137733_1_0_2"/>
<dbReference type="STRING" id="1434108.MSBRM_2038"/>
<dbReference type="Proteomes" id="UP000033033">
    <property type="component" value="Chromosome"/>
</dbReference>
<keyword evidence="8" id="KW-1185">Reference proteome</keyword>
<dbReference type="AlphaFoldDB" id="A0A0E3LNM6"/>
<dbReference type="SUPFAM" id="SSF160350">
    <property type="entry name" value="Rnp2-like"/>
    <property type="match status" value="1"/>
</dbReference>
<dbReference type="KEGG" id="mby:MSBRM_2038"/>